<dbReference type="AlphaFoldDB" id="A0A3P7LLH0"/>
<protein>
    <submittedName>
        <fullName evidence="1">Uncharacterized protein</fullName>
    </submittedName>
</protein>
<name>A0A3P7LLH0_DIBLA</name>
<organism evidence="1 2">
    <name type="scientific">Dibothriocephalus latus</name>
    <name type="common">Fish tapeworm</name>
    <name type="synonym">Diphyllobothrium latum</name>
    <dbReference type="NCBI Taxonomy" id="60516"/>
    <lineage>
        <taxon>Eukaryota</taxon>
        <taxon>Metazoa</taxon>
        <taxon>Spiralia</taxon>
        <taxon>Lophotrochozoa</taxon>
        <taxon>Platyhelminthes</taxon>
        <taxon>Cestoda</taxon>
        <taxon>Eucestoda</taxon>
        <taxon>Diphyllobothriidea</taxon>
        <taxon>Diphyllobothriidae</taxon>
        <taxon>Dibothriocephalus</taxon>
    </lineage>
</organism>
<sequence>MSRILTQLHEEMIALRRKFSPPEPVIIPPEFPEMEDEDENEGWTTVGTRGQKIAEARQVHADSGDSSPISLLFGGLLLSSSSYKKESRTADKSSINLKERFFVLPLEINNPKASNLFVVL</sequence>
<dbReference type="EMBL" id="UYRU01068355">
    <property type="protein sequence ID" value="VDN17604.1"/>
    <property type="molecule type" value="Genomic_DNA"/>
</dbReference>
<gene>
    <name evidence="1" type="ORF">DILT_LOCUS12973</name>
</gene>
<evidence type="ECO:0000313" key="1">
    <source>
        <dbReference type="EMBL" id="VDN17604.1"/>
    </source>
</evidence>
<reference evidence="1 2" key="1">
    <citation type="submission" date="2018-11" db="EMBL/GenBank/DDBJ databases">
        <authorList>
            <consortium name="Pathogen Informatics"/>
        </authorList>
    </citation>
    <scope>NUCLEOTIDE SEQUENCE [LARGE SCALE GENOMIC DNA]</scope>
</reference>
<dbReference type="OrthoDB" id="429671at2759"/>
<dbReference type="Proteomes" id="UP000281553">
    <property type="component" value="Unassembled WGS sequence"/>
</dbReference>
<keyword evidence="2" id="KW-1185">Reference proteome</keyword>
<evidence type="ECO:0000313" key="2">
    <source>
        <dbReference type="Proteomes" id="UP000281553"/>
    </source>
</evidence>
<proteinExistence type="predicted"/>
<accession>A0A3P7LLH0</accession>